<feature type="region of interest" description="Disordered" evidence="5">
    <location>
        <begin position="1150"/>
        <end position="1201"/>
    </location>
</feature>
<feature type="transmembrane region" description="Helical" evidence="6">
    <location>
        <begin position="206"/>
        <end position="222"/>
    </location>
</feature>
<feature type="compositionally biased region" description="Polar residues" evidence="5">
    <location>
        <begin position="729"/>
        <end position="748"/>
    </location>
</feature>
<feature type="transmembrane region" description="Helical" evidence="6">
    <location>
        <begin position="257"/>
        <end position="275"/>
    </location>
</feature>
<keyword evidence="7" id="KW-0732">Signal</keyword>
<evidence type="ECO:0000256" key="6">
    <source>
        <dbReference type="SAM" id="Phobius"/>
    </source>
</evidence>
<feature type="compositionally biased region" description="Polar residues" evidence="5">
    <location>
        <begin position="1074"/>
        <end position="1083"/>
    </location>
</feature>
<feature type="compositionally biased region" description="Low complexity" evidence="5">
    <location>
        <begin position="551"/>
        <end position="577"/>
    </location>
</feature>
<evidence type="ECO:0000313" key="10">
    <source>
        <dbReference type="Proteomes" id="UP001369815"/>
    </source>
</evidence>
<dbReference type="PANTHER" id="PTHR39469:SF1">
    <property type="entry name" value="DUF4203 DOMAIN-CONTAINING PROTEIN"/>
    <property type="match status" value="1"/>
</dbReference>
<feature type="region of interest" description="Disordered" evidence="5">
    <location>
        <begin position="29"/>
        <end position="78"/>
    </location>
</feature>
<dbReference type="Pfam" id="PF13886">
    <property type="entry name" value="TM7S3_TM198"/>
    <property type="match status" value="1"/>
</dbReference>
<feature type="compositionally biased region" description="Low complexity" evidence="5">
    <location>
        <begin position="53"/>
        <end position="78"/>
    </location>
</feature>
<feature type="domain" description="TM7S3/TM198-like" evidence="8">
    <location>
        <begin position="127"/>
        <end position="330"/>
    </location>
</feature>
<dbReference type="Proteomes" id="UP001369815">
    <property type="component" value="Unassembled WGS sequence"/>
</dbReference>
<feature type="compositionally biased region" description="Polar residues" evidence="5">
    <location>
        <begin position="492"/>
        <end position="502"/>
    </location>
</feature>
<feature type="compositionally biased region" description="Polar residues" evidence="5">
    <location>
        <begin position="408"/>
        <end position="420"/>
    </location>
</feature>
<proteinExistence type="predicted"/>
<feature type="region of interest" description="Disordered" evidence="5">
    <location>
        <begin position="350"/>
        <end position="443"/>
    </location>
</feature>
<feature type="compositionally biased region" description="Polar residues" evidence="5">
    <location>
        <begin position="854"/>
        <end position="882"/>
    </location>
</feature>
<evidence type="ECO:0000259" key="8">
    <source>
        <dbReference type="Pfam" id="PF13886"/>
    </source>
</evidence>
<feature type="region of interest" description="Disordered" evidence="5">
    <location>
        <begin position="830"/>
        <end position="892"/>
    </location>
</feature>
<reference evidence="9 10" key="1">
    <citation type="journal article" date="2024" name="Front Chem Biol">
        <title>Unveiling the potential of Daldinia eschscholtzii MFLUCC 19-0629 through bioactivity and bioinformatics studies for enhanced sustainable agriculture production.</title>
        <authorList>
            <person name="Brooks S."/>
            <person name="Weaver J.A."/>
            <person name="Klomchit A."/>
            <person name="Alharthi S.A."/>
            <person name="Onlamun T."/>
            <person name="Nurani R."/>
            <person name="Vong T.K."/>
            <person name="Alberti F."/>
            <person name="Greco C."/>
        </authorList>
    </citation>
    <scope>NUCLEOTIDE SEQUENCE [LARGE SCALE GENOMIC DNA]</scope>
    <source>
        <strain evidence="9">MFLUCC 19-0629</strain>
    </source>
</reference>
<feature type="region of interest" description="Disordered" evidence="5">
    <location>
        <begin position="701"/>
        <end position="769"/>
    </location>
</feature>
<keyword evidence="3 6" id="KW-1133">Transmembrane helix</keyword>
<comment type="caution">
    <text evidence="9">The sequence shown here is derived from an EMBL/GenBank/DDBJ whole genome shotgun (WGS) entry which is preliminary data.</text>
</comment>
<protein>
    <recommendedName>
        <fullName evidence="8">TM7S3/TM198-like domain-containing protein</fullName>
    </recommendedName>
</protein>
<feature type="compositionally biased region" description="Basic and acidic residues" evidence="5">
    <location>
        <begin position="1153"/>
        <end position="1201"/>
    </location>
</feature>
<feature type="region of interest" description="Disordered" evidence="5">
    <location>
        <begin position="463"/>
        <end position="682"/>
    </location>
</feature>
<evidence type="ECO:0000256" key="2">
    <source>
        <dbReference type="ARBA" id="ARBA00022692"/>
    </source>
</evidence>
<dbReference type="GO" id="GO:0016020">
    <property type="term" value="C:membrane"/>
    <property type="evidence" value="ECO:0007669"/>
    <property type="project" value="UniProtKB-SubCell"/>
</dbReference>
<accession>A0AAX6MBI3</accession>
<keyword evidence="2 6" id="KW-0812">Transmembrane</keyword>
<name>A0AAX6MBI3_9PEZI</name>
<feature type="chain" id="PRO_5043657534" description="TM7S3/TM198-like domain-containing protein" evidence="7">
    <location>
        <begin position="24"/>
        <end position="1201"/>
    </location>
</feature>
<feature type="compositionally biased region" description="Low complexity" evidence="5">
    <location>
        <begin position="839"/>
        <end position="853"/>
    </location>
</feature>
<feature type="transmembrane region" description="Helical" evidence="6">
    <location>
        <begin position="154"/>
        <end position="173"/>
    </location>
</feature>
<evidence type="ECO:0000313" key="9">
    <source>
        <dbReference type="EMBL" id="KAK6950010.1"/>
    </source>
</evidence>
<feature type="region of interest" description="Disordered" evidence="5">
    <location>
        <begin position="918"/>
        <end position="947"/>
    </location>
</feature>
<evidence type="ECO:0000256" key="1">
    <source>
        <dbReference type="ARBA" id="ARBA00004141"/>
    </source>
</evidence>
<comment type="subcellular location">
    <subcellularLocation>
        <location evidence="1">Membrane</location>
        <topology evidence="1">Multi-pass membrane protein</topology>
    </subcellularLocation>
</comment>
<dbReference type="EMBL" id="JBANMG010000008">
    <property type="protein sequence ID" value="KAK6950010.1"/>
    <property type="molecule type" value="Genomic_DNA"/>
</dbReference>
<feature type="compositionally biased region" description="Basic and acidic residues" evidence="5">
    <location>
        <begin position="463"/>
        <end position="473"/>
    </location>
</feature>
<feature type="transmembrane region" description="Helical" evidence="6">
    <location>
        <begin position="123"/>
        <end position="142"/>
    </location>
</feature>
<gene>
    <name evidence="9" type="ORF">Daesc_008333</name>
</gene>
<feature type="compositionally biased region" description="Basic and acidic residues" evidence="5">
    <location>
        <begin position="632"/>
        <end position="664"/>
    </location>
</feature>
<sequence>MLSKWSSICALIYLFLYFNVVAAGRLGPYPRQETSPSTAEATKTTQNGDRETTTTSPDKSETPSSSSTKPTSIEVTTSVTSTPIATAIPSALNGNNPSTDGFSEQPAVVKGELPLQPRLTPGWGVSGAIMLITGIVYALVGIKNTRLHTFFSSAYLASLSITVLIVYVMNLPVSDAVQGAYVVGAVCAGLILGGAATIFKELTEGLGCLLGGFCLSMWLLTLREGGLLPSTTGKVIFIVAFTVAGFAFYFSHYTRPYALIGLMSFAGATITVLGIDCFSRAGLKEFWAYIWNLNDDLFPLEATTYPLTKGIKVEVATIIVLTVLGLISQFKLWRVIQEHRTRRLEAQAEFQRMRDEEEANVGRRIEEDNKRERRQWETTYGDLSTPPSPTVSRDSGVGEIENEKKGRVSQTTVQPVSPSETENENAIEMTDLPSDDNTSSEVEKQLDDGLVIAGRNEDKRVTVRVSRDYHDNDESVPLPEPDEKAWMAGVDSESQPASPTSRNSRRVSNLPGPEIIPLPFKVPEPQEDEEIEDDRSSFATFADEDDRSITLSKRASRASLSHRLSVGSGNLLRSLSQRSKRSEASKRQTGEFEIPQQSTGWGESNEGLVSENQKPPGDTGSIAATVDGMSDNSEKDIKPAKSEEPTRPREIIAELGDVHSKDKPAPGNGPIAQSKSANSGAHFEVRPYSVVETVATDILNPSFLGEPLGSGSKPSNGANPAEKADRVDGTNNLTNVVESKTPSDTSKIAKSTSPSAVSSASLTKEHLPSSLSRVALSYRTNEWAKHLTLAEKPEPDTLYLSEYPEAEEASKQPEEAPVPVNLDELQQTAQGGIPPAPIVRSSSSVSNAQSNAQLYRSPSRTTVTETANLVQTTPTGSNVHTSHSLRMKGRRQSGDIIIQPILEENGEEHLSVKANAIQEERDGSVPRSGPPSPLEPELQGINRPSVPGLVSYSSPQTLIGKRDMFLRSKSQSTLLFSQAIPEATQYAFKPTSQMEQPYNLPAPPPLASQDADDLPLSKRKELIRQSSLLSAKSAAVNARPNSTMRMGYAPGFNPEPTSPIAAESAPFDSHQPQRHSTAPSQAQREALLASFRQSVAMDLRAGTPISPAVNSSGETPLIRSSSGTLLGPIGLRNGSNDVQHNIEQQRSVLLSQREQEAQRREQERRDKERNERAFEEMMRRGDLMDAHREAMRKMQRSIKDQ</sequence>
<evidence type="ECO:0000256" key="5">
    <source>
        <dbReference type="SAM" id="MobiDB-lite"/>
    </source>
</evidence>
<evidence type="ECO:0000256" key="3">
    <source>
        <dbReference type="ARBA" id="ARBA00022989"/>
    </source>
</evidence>
<dbReference type="PANTHER" id="PTHR39469">
    <property type="entry name" value="CHROMOSOME 1, WHOLE GENOME SHOTGUN SEQUENCE"/>
    <property type="match status" value="1"/>
</dbReference>
<evidence type="ECO:0000256" key="4">
    <source>
        <dbReference type="ARBA" id="ARBA00023136"/>
    </source>
</evidence>
<feature type="compositionally biased region" description="Basic and acidic residues" evidence="5">
    <location>
        <begin position="580"/>
        <end position="590"/>
    </location>
</feature>
<feature type="compositionally biased region" description="Basic and acidic residues" evidence="5">
    <location>
        <begin position="350"/>
        <end position="376"/>
    </location>
</feature>
<feature type="signal peptide" evidence="7">
    <location>
        <begin position="1"/>
        <end position="23"/>
    </location>
</feature>
<feature type="transmembrane region" description="Helical" evidence="6">
    <location>
        <begin position="234"/>
        <end position="250"/>
    </location>
</feature>
<feature type="region of interest" description="Disordered" evidence="5">
    <location>
        <begin position="1047"/>
        <end position="1083"/>
    </location>
</feature>
<keyword evidence="4 6" id="KW-0472">Membrane</keyword>
<evidence type="ECO:0000256" key="7">
    <source>
        <dbReference type="SAM" id="SignalP"/>
    </source>
</evidence>
<feature type="transmembrane region" description="Helical" evidence="6">
    <location>
        <begin position="179"/>
        <end position="199"/>
    </location>
</feature>
<feature type="compositionally biased region" description="Low complexity" evidence="5">
    <location>
        <begin position="749"/>
        <end position="761"/>
    </location>
</feature>
<dbReference type="AlphaFoldDB" id="A0AAX6MBI3"/>
<keyword evidence="10" id="KW-1185">Reference proteome</keyword>
<organism evidence="9 10">
    <name type="scientific">Daldinia eschscholtzii</name>
    <dbReference type="NCBI Taxonomy" id="292717"/>
    <lineage>
        <taxon>Eukaryota</taxon>
        <taxon>Fungi</taxon>
        <taxon>Dikarya</taxon>
        <taxon>Ascomycota</taxon>
        <taxon>Pezizomycotina</taxon>
        <taxon>Sordariomycetes</taxon>
        <taxon>Xylariomycetidae</taxon>
        <taxon>Xylariales</taxon>
        <taxon>Hypoxylaceae</taxon>
        <taxon>Daldinia</taxon>
    </lineage>
</organism>
<feature type="compositionally biased region" description="Polar residues" evidence="5">
    <location>
        <begin position="32"/>
        <end position="47"/>
    </location>
</feature>
<dbReference type="InterPro" id="IPR025256">
    <property type="entry name" value="TM7S3/TM198-like_dom"/>
</dbReference>